<dbReference type="PROSITE" id="PS51740">
    <property type="entry name" value="SPOVT_ABRB"/>
    <property type="match status" value="2"/>
</dbReference>
<reference evidence="9 10" key="1">
    <citation type="submission" date="2019-05" db="EMBL/GenBank/DDBJ databases">
        <title>Nakamurella sp. N5BH11, whole genome shotgun sequence.</title>
        <authorList>
            <person name="Tuo L."/>
        </authorList>
    </citation>
    <scope>NUCLEOTIDE SEQUENCE [LARGE SCALE GENOMIC DNA]</scope>
    <source>
        <strain evidence="9 10">N5BH11</strain>
    </source>
</reference>
<evidence type="ECO:0000256" key="6">
    <source>
        <dbReference type="ARBA" id="ARBA00023163"/>
    </source>
</evidence>
<dbReference type="InterPro" id="IPR007159">
    <property type="entry name" value="SpoVT-AbrB_dom"/>
</dbReference>
<comment type="subunit">
    <text evidence="7">Forms oligomers.</text>
</comment>
<evidence type="ECO:0000256" key="1">
    <source>
        <dbReference type="ARBA" id="ARBA00013860"/>
    </source>
</evidence>
<evidence type="ECO:0000259" key="8">
    <source>
        <dbReference type="PROSITE" id="PS51740"/>
    </source>
</evidence>
<accession>A0A4V6CR52</accession>
<comment type="caution">
    <text evidence="9">The sequence shown here is derived from an EMBL/GenBank/DDBJ whole genome shotgun (WGS) entry which is preliminary data.</text>
</comment>
<evidence type="ECO:0000256" key="7">
    <source>
        <dbReference type="HAMAP-Rule" id="MF_01008"/>
    </source>
</evidence>
<proteinExistence type="inferred from homology"/>
<dbReference type="InterPro" id="IPR037914">
    <property type="entry name" value="SpoVT-AbrB_sf"/>
</dbReference>
<dbReference type="Proteomes" id="UP000306985">
    <property type="component" value="Unassembled WGS sequence"/>
</dbReference>
<name>A0A4V6CR52_9ACTN</name>
<dbReference type="InterPro" id="IPR003444">
    <property type="entry name" value="MraZ"/>
</dbReference>
<dbReference type="GO" id="GO:0009295">
    <property type="term" value="C:nucleoid"/>
    <property type="evidence" value="ECO:0007669"/>
    <property type="project" value="UniProtKB-SubCell"/>
</dbReference>
<dbReference type="InterPro" id="IPR038619">
    <property type="entry name" value="MraZ_sf"/>
</dbReference>
<dbReference type="InterPro" id="IPR020603">
    <property type="entry name" value="MraZ_dom"/>
</dbReference>
<dbReference type="GO" id="GO:0005737">
    <property type="term" value="C:cytoplasm"/>
    <property type="evidence" value="ECO:0007669"/>
    <property type="project" value="UniProtKB-UniRule"/>
</dbReference>
<evidence type="ECO:0000313" key="9">
    <source>
        <dbReference type="EMBL" id="TKV56095.1"/>
    </source>
</evidence>
<dbReference type="EMBL" id="SZZH01000008">
    <property type="protein sequence ID" value="TKV56095.1"/>
    <property type="molecule type" value="Genomic_DNA"/>
</dbReference>
<dbReference type="Gene3D" id="3.40.1550.20">
    <property type="entry name" value="Transcriptional regulator MraZ domain"/>
    <property type="match status" value="1"/>
</dbReference>
<sequence length="144" mass="16251">MPSGFFGTYTPRMDDKGRVTLPARYRDQFAAGVMVVRGQDHCLYVFTPDGFNTFADAAINAPITDERARGYQRYMLANTDEQRPDGQGRISIPARMREYAGLTKDIVITGVGLRMEIWDATEWQEYEARQEAAYAAPERGLLTS</sequence>
<protein>
    <recommendedName>
        <fullName evidence="1 7">Transcriptional regulator MraZ</fullName>
    </recommendedName>
</protein>
<dbReference type="GO" id="GO:0000976">
    <property type="term" value="F:transcription cis-regulatory region binding"/>
    <property type="evidence" value="ECO:0007669"/>
    <property type="project" value="TreeGrafter"/>
</dbReference>
<keyword evidence="5 7" id="KW-0238">DNA-binding</keyword>
<gene>
    <name evidence="7 9" type="primary">mraZ</name>
    <name evidence="9" type="ORF">FDO65_21155</name>
</gene>
<keyword evidence="10" id="KW-1185">Reference proteome</keyword>
<keyword evidence="4 7" id="KW-0805">Transcription regulation</keyword>
<dbReference type="CDD" id="cd16321">
    <property type="entry name" value="MraZ_C"/>
    <property type="match status" value="1"/>
</dbReference>
<organism evidence="9 10">
    <name type="scientific">Nakamurella flava</name>
    <dbReference type="NCBI Taxonomy" id="2576308"/>
    <lineage>
        <taxon>Bacteria</taxon>
        <taxon>Bacillati</taxon>
        <taxon>Actinomycetota</taxon>
        <taxon>Actinomycetes</taxon>
        <taxon>Nakamurellales</taxon>
        <taxon>Nakamurellaceae</taxon>
        <taxon>Nakamurella</taxon>
    </lineage>
</organism>
<dbReference type="PANTHER" id="PTHR34701">
    <property type="entry name" value="TRANSCRIPTIONAL REGULATOR MRAZ"/>
    <property type="match status" value="1"/>
</dbReference>
<comment type="subcellular location">
    <subcellularLocation>
        <location evidence="7">Cytoplasm</location>
        <location evidence="7">Nucleoid</location>
    </subcellularLocation>
</comment>
<evidence type="ECO:0000256" key="4">
    <source>
        <dbReference type="ARBA" id="ARBA00023015"/>
    </source>
</evidence>
<keyword evidence="6 7" id="KW-0804">Transcription</keyword>
<evidence type="ECO:0000256" key="2">
    <source>
        <dbReference type="ARBA" id="ARBA00022490"/>
    </source>
</evidence>
<dbReference type="GO" id="GO:0003700">
    <property type="term" value="F:DNA-binding transcription factor activity"/>
    <property type="evidence" value="ECO:0007669"/>
    <property type="project" value="UniProtKB-UniRule"/>
</dbReference>
<dbReference type="PANTHER" id="PTHR34701:SF1">
    <property type="entry name" value="TRANSCRIPTIONAL REGULATOR MRAZ"/>
    <property type="match status" value="1"/>
</dbReference>
<keyword evidence="3" id="KW-0677">Repeat</keyword>
<dbReference type="NCBIfam" id="TIGR00242">
    <property type="entry name" value="division/cell wall cluster transcriptional repressor MraZ"/>
    <property type="match status" value="1"/>
</dbReference>
<evidence type="ECO:0000256" key="5">
    <source>
        <dbReference type="ARBA" id="ARBA00023125"/>
    </source>
</evidence>
<dbReference type="InterPro" id="IPR035644">
    <property type="entry name" value="MraZ_C"/>
</dbReference>
<dbReference type="OrthoDB" id="9807753at2"/>
<dbReference type="SUPFAM" id="SSF89447">
    <property type="entry name" value="AbrB/MazE/MraZ-like"/>
    <property type="match status" value="1"/>
</dbReference>
<feature type="domain" description="SpoVT-AbrB" evidence="8">
    <location>
        <begin position="79"/>
        <end position="122"/>
    </location>
</feature>
<comment type="similarity">
    <text evidence="7">Belongs to the MraZ family.</text>
</comment>
<evidence type="ECO:0000313" key="10">
    <source>
        <dbReference type="Proteomes" id="UP000306985"/>
    </source>
</evidence>
<dbReference type="CDD" id="cd16320">
    <property type="entry name" value="MraZ_N"/>
    <property type="match status" value="1"/>
</dbReference>
<dbReference type="InterPro" id="IPR035642">
    <property type="entry name" value="MraZ_N"/>
</dbReference>
<dbReference type="Pfam" id="PF02381">
    <property type="entry name" value="MraZ"/>
    <property type="match status" value="2"/>
</dbReference>
<feature type="domain" description="SpoVT-AbrB" evidence="8">
    <location>
        <begin position="8"/>
        <end position="50"/>
    </location>
</feature>
<dbReference type="HAMAP" id="MF_01008">
    <property type="entry name" value="MraZ"/>
    <property type="match status" value="1"/>
</dbReference>
<dbReference type="GO" id="GO:2000143">
    <property type="term" value="P:negative regulation of DNA-templated transcription initiation"/>
    <property type="evidence" value="ECO:0007669"/>
    <property type="project" value="TreeGrafter"/>
</dbReference>
<keyword evidence="2 7" id="KW-0963">Cytoplasm</keyword>
<dbReference type="AlphaFoldDB" id="A0A4V6CR52"/>
<evidence type="ECO:0000256" key="3">
    <source>
        <dbReference type="ARBA" id="ARBA00022737"/>
    </source>
</evidence>
<dbReference type="RefSeq" id="WP_137451751.1">
    <property type="nucleotide sequence ID" value="NZ_SZZH01000008.1"/>
</dbReference>